<keyword evidence="1" id="KW-0812">Transmembrane</keyword>
<evidence type="ECO:0000313" key="3">
    <source>
        <dbReference type="Proteomes" id="UP000664698"/>
    </source>
</evidence>
<dbReference type="RefSeq" id="WP_206569423.1">
    <property type="nucleotide sequence ID" value="NZ_JAFKCW010000002.1"/>
</dbReference>
<proteinExistence type="predicted"/>
<accession>A0ABS3BUP9</accession>
<keyword evidence="1" id="KW-0472">Membrane</keyword>
<evidence type="ECO:0000313" key="2">
    <source>
        <dbReference type="EMBL" id="MBN7801434.1"/>
    </source>
</evidence>
<keyword evidence="1" id="KW-1133">Transmembrane helix</keyword>
<feature type="transmembrane region" description="Helical" evidence="1">
    <location>
        <begin position="7"/>
        <end position="27"/>
    </location>
</feature>
<feature type="transmembrane region" description="Helical" evidence="1">
    <location>
        <begin position="137"/>
        <end position="154"/>
    </location>
</feature>
<organism evidence="2 3">
    <name type="scientific">Algoriphagus aestuariicola</name>
    <dbReference type="NCBI Taxonomy" id="1852016"/>
    <lineage>
        <taxon>Bacteria</taxon>
        <taxon>Pseudomonadati</taxon>
        <taxon>Bacteroidota</taxon>
        <taxon>Cytophagia</taxon>
        <taxon>Cytophagales</taxon>
        <taxon>Cyclobacteriaceae</taxon>
        <taxon>Algoriphagus</taxon>
    </lineage>
</organism>
<dbReference type="Proteomes" id="UP000664698">
    <property type="component" value="Unassembled WGS sequence"/>
</dbReference>
<feature type="transmembrane region" description="Helical" evidence="1">
    <location>
        <begin position="160"/>
        <end position="177"/>
    </location>
</feature>
<gene>
    <name evidence="2" type="ORF">J0A67_11220</name>
</gene>
<name>A0ABS3BUP9_9BACT</name>
<sequence length="202" mass="23242">MIEKFNVGLLDLLSILLPGGFLAGLAWQSGWLEEWSMLQELSESWLSAAAFAASSYVLGHFIHMVASYLDGLLFEKIKKRRWPDETLVNIVIKIKDEEIGKIDRKYFNAFKWSLAHLMQHQPAMYQAVEKHIAESKFFRSFVIVLLFAGAWAFFQNSWLEGSLCLLFAFLSLIRYASQRQKSIDSAYQYVIASMGKKREEKG</sequence>
<protein>
    <submittedName>
        <fullName evidence="2">Uncharacterized protein</fullName>
    </submittedName>
</protein>
<evidence type="ECO:0000256" key="1">
    <source>
        <dbReference type="SAM" id="Phobius"/>
    </source>
</evidence>
<keyword evidence="3" id="KW-1185">Reference proteome</keyword>
<feature type="transmembrane region" description="Helical" evidence="1">
    <location>
        <begin position="47"/>
        <end position="69"/>
    </location>
</feature>
<dbReference type="EMBL" id="JAFKCW010000002">
    <property type="protein sequence ID" value="MBN7801434.1"/>
    <property type="molecule type" value="Genomic_DNA"/>
</dbReference>
<comment type="caution">
    <text evidence="2">The sequence shown here is derived from an EMBL/GenBank/DDBJ whole genome shotgun (WGS) entry which is preliminary data.</text>
</comment>
<reference evidence="2 3" key="1">
    <citation type="submission" date="2021-03" db="EMBL/GenBank/DDBJ databases">
        <title>novel species isolated from a fishpond in China.</title>
        <authorList>
            <person name="Lu H."/>
            <person name="Cai Z."/>
        </authorList>
    </citation>
    <scope>NUCLEOTIDE SEQUENCE [LARGE SCALE GENOMIC DNA]</scope>
    <source>
        <strain evidence="2 3">JCM 31546</strain>
    </source>
</reference>